<protein>
    <submittedName>
        <fullName evidence="1">Uncharacterized protein</fullName>
    </submittedName>
</protein>
<accession>A0ABT2S668</accession>
<evidence type="ECO:0000313" key="1">
    <source>
        <dbReference type="EMBL" id="MCU6699907.1"/>
    </source>
</evidence>
<gene>
    <name evidence="1" type="ORF">OCV65_06650</name>
</gene>
<proteinExistence type="predicted"/>
<evidence type="ECO:0000313" key="2">
    <source>
        <dbReference type="Proteomes" id="UP001207605"/>
    </source>
</evidence>
<sequence length="41" mass="4590">MGISAACKDKVIRDICGEAYGELDPMNHVDLKYFPPKVHID</sequence>
<dbReference type="Proteomes" id="UP001207605">
    <property type="component" value="Unassembled WGS sequence"/>
</dbReference>
<organism evidence="1 2">
    <name type="scientific">Dorea ammoniilytica</name>
    <dbReference type="NCBI Taxonomy" id="2981788"/>
    <lineage>
        <taxon>Bacteria</taxon>
        <taxon>Bacillati</taxon>
        <taxon>Bacillota</taxon>
        <taxon>Clostridia</taxon>
        <taxon>Lachnospirales</taxon>
        <taxon>Lachnospiraceae</taxon>
        <taxon>Dorea</taxon>
    </lineage>
</organism>
<reference evidence="1 2" key="1">
    <citation type="journal article" date="2021" name="ISME Commun">
        <title>Automated analysis of genomic sequences facilitates high-throughput and comprehensive description of bacteria.</title>
        <authorList>
            <person name="Hitch T.C.A."/>
        </authorList>
    </citation>
    <scope>NUCLEOTIDE SEQUENCE [LARGE SCALE GENOMIC DNA]</scope>
    <source>
        <strain evidence="1 2">Sanger_02</strain>
    </source>
</reference>
<name>A0ABT2S668_9FIRM</name>
<dbReference type="RefSeq" id="WP_262581406.1">
    <property type="nucleotide sequence ID" value="NZ_JAOQJV010000006.1"/>
</dbReference>
<keyword evidence="2" id="KW-1185">Reference proteome</keyword>
<comment type="caution">
    <text evidence="1">The sequence shown here is derived from an EMBL/GenBank/DDBJ whole genome shotgun (WGS) entry which is preliminary data.</text>
</comment>
<dbReference type="EMBL" id="JAOQJV010000006">
    <property type="protein sequence ID" value="MCU6699907.1"/>
    <property type="molecule type" value="Genomic_DNA"/>
</dbReference>